<organism evidence="3 4">
    <name type="scientific">Leptospira kmetyi</name>
    <dbReference type="NCBI Taxonomy" id="408139"/>
    <lineage>
        <taxon>Bacteria</taxon>
        <taxon>Pseudomonadati</taxon>
        <taxon>Spirochaetota</taxon>
        <taxon>Spirochaetia</taxon>
        <taxon>Leptospirales</taxon>
        <taxon>Leptospiraceae</taxon>
        <taxon>Leptospira</taxon>
    </lineage>
</organism>
<gene>
    <name evidence="3" type="ORF">EFP84_15220</name>
</gene>
<protein>
    <submittedName>
        <fullName evidence="3">Acyl-CoA thioesterase</fullName>
    </submittedName>
</protein>
<dbReference type="CDD" id="cd00586">
    <property type="entry name" value="4HBT"/>
    <property type="match status" value="1"/>
</dbReference>
<name>A0AAD0UV68_9LEPT</name>
<dbReference type="Proteomes" id="UP000276407">
    <property type="component" value="Chromosome 1"/>
</dbReference>
<accession>A0AAD0UV68</accession>
<dbReference type="InterPro" id="IPR029069">
    <property type="entry name" value="HotDog_dom_sf"/>
</dbReference>
<proteinExistence type="predicted"/>
<dbReference type="InterPro" id="IPR006683">
    <property type="entry name" value="Thioestr_dom"/>
</dbReference>
<dbReference type="SUPFAM" id="SSF54637">
    <property type="entry name" value="Thioesterase/thiol ester dehydrase-isomerase"/>
    <property type="match status" value="1"/>
</dbReference>
<dbReference type="NCBIfam" id="TIGR00051">
    <property type="entry name" value="YbgC/FadM family acyl-CoA thioesterase"/>
    <property type="match status" value="1"/>
</dbReference>
<evidence type="ECO:0000256" key="1">
    <source>
        <dbReference type="ARBA" id="ARBA00022801"/>
    </source>
</evidence>
<feature type="domain" description="Thioesterase" evidence="2">
    <location>
        <begin position="26"/>
        <end position="89"/>
    </location>
</feature>
<evidence type="ECO:0000259" key="2">
    <source>
        <dbReference type="Pfam" id="PF03061"/>
    </source>
</evidence>
<dbReference type="RefSeq" id="WP_123179968.1">
    <property type="nucleotide sequence ID" value="NZ_CP033614.1"/>
</dbReference>
<dbReference type="GO" id="GO:0016790">
    <property type="term" value="F:thiolester hydrolase activity"/>
    <property type="evidence" value="ECO:0007669"/>
    <property type="project" value="UniProtKB-ARBA"/>
</dbReference>
<dbReference type="Pfam" id="PF03061">
    <property type="entry name" value="4HBT"/>
    <property type="match status" value="1"/>
</dbReference>
<dbReference type="Gene3D" id="3.10.129.10">
    <property type="entry name" value="Hotdog Thioesterase"/>
    <property type="match status" value="1"/>
</dbReference>
<dbReference type="EMBL" id="CP033614">
    <property type="protein sequence ID" value="AYV56712.1"/>
    <property type="molecule type" value="Genomic_DNA"/>
</dbReference>
<dbReference type="InterPro" id="IPR006684">
    <property type="entry name" value="YbgC/YbaW"/>
</dbReference>
<keyword evidence="1" id="KW-0378">Hydrolase</keyword>
<evidence type="ECO:0000313" key="3">
    <source>
        <dbReference type="EMBL" id="AYV56712.1"/>
    </source>
</evidence>
<sequence>MASKISKEDFEFFHTLRVRYAESDPQGIVFNANYLVYFDVAITEYFRAHGLPYGDSISTHEIDFHVIHTSIDYKAQARFDEELQIFVKGSYSGVKISWDIAVFRDTTLICSGILIYVAVDTKTGSLKRIDSRLASLLKLEPKSDRTKGVS</sequence>
<dbReference type="AlphaFoldDB" id="A0AAD0UV68"/>
<dbReference type="KEGG" id="lkm:EFP84_15220"/>
<dbReference type="PIRSF" id="PIRSF003230">
    <property type="entry name" value="YbgC"/>
    <property type="match status" value="1"/>
</dbReference>
<evidence type="ECO:0000313" key="4">
    <source>
        <dbReference type="Proteomes" id="UP000276407"/>
    </source>
</evidence>
<reference evidence="3 4" key="1">
    <citation type="submission" date="2018-11" db="EMBL/GenBank/DDBJ databases">
        <title>Complete genome sequence of Leptospira kmetyi isolate LS 001/16 from soil sample associated with a leptospirosis patient in Kelantan.</title>
        <authorList>
            <person name="Muhammad Yusoff F."/>
            <person name="Muhammad Yusoff S."/>
            <person name="Ahmad M.N."/>
            <person name="Yusof N.Y."/>
            <person name="Aziah I."/>
        </authorList>
    </citation>
    <scope>NUCLEOTIDE SEQUENCE [LARGE SCALE GENOMIC DNA]</scope>
    <source>
        <strain evidence="3 4">LS 001/16</strain>
    </source>
</reference>